<dbReference type="InterPro" id="IPR052266">
    <property type="entry name" value="Miro-EF-hand_domain"/>
</dbReference>
<dbReference type="SMART" id="SM00174">
    <property type="entry name" value="RHO"/>
    <property type="match status" value="1"/>
</dbReference>
<dbReference type="PRINTS" id="PR00449">
    <property type="entry name" value="RASTRNSFRMNG"/>
</dbReference>
<evidence type="ECO:0000256" key="2">
    <source>
        <dbReference type="ARBA" id="ARBA00007981"/>
    </source>
</evidence>
<keyword evidence="6 14" id="KW-0547">Nucleotide-binding</keyword>
<dbReference type="InterPro" id="IPR011992">
    <property type="entry name" value="EF-hand-dom_pair"/>
</dbReference>
<evidence type="ECO:0000256" key="14">
    <source>
        <dbReference type="PIRNR" id="PIRNR037488"/>
    </source>
</evidence>
<evidence type="ECO:0000256" key="6">
    <source>
        <dbReference type="ARBA" id="ARBA00022741"/>
    </source>
</evidence>
<gene>
    <name evidence="17" type="ORF">L484_024848</name>
</gene>
<feature type="domain" description="Miro" evidence="16">
    <location>
        <begin position="9"/>
        <end position="176"/>
    </location>
</feature>
<dbReference type="SMART" id="SM00175">
    <property type="entry name" value="RAB"/>
    <property type="match status" value="1"/>
</dbReference>
<evidence type="ECO:0000256" key="7">
    <source>
        <dbReference type="ARBA" id="ARBA00022787"/>
    </source>
</evidence>
<dbReference type="PROSITE" id="PS51423">
    <property type="entry name" value="MIRO"/>
    <property type="match status" value="1"/>
</dbReference>
<dbReference type="Pfam" id="PF08356">
    <property type="entry name" value="EF_assoc_2"/>
    <property type="match status" value="1"/>
</dbReference>
<dbReference type="InterPro" id="IPR001806">
    <property type="entry name" value="Small_GTPase"/>
</dbReference>
<dbReference type="STRING" id="981085.W9QWV1"/>
<dbReference type="EMBL" id="KE344284">
    <property type="protein sequence ID" value="EXB56309.1"/>
    <property type="molecule type" value="Genomic_DNA"/>
</dbReference>
<evidence type="ECO:0000256" key="9">
    <source>
        <dbReference type="ARBA" id="ARBA00022837"/>
    </source>
</evidence>
<evidence type="ECO:0000256" key="11">
    <source>
        <dbReference type="ARBA" id="ARBA00023128"/>
    </source>
</evidence>
<keyword evidence="13 14" id="KW-0472">Membrane</keyword>
<dbReference type="InterPro" id="IPR020860">
    <property type="entry name" value="MIRO_dom"/>
</dbReference>
<dbReference type="InterPro" id="IPR027417">
    <property type="entry name" value="P-loop_NTPase"/>
</dbReference>
<dbReference type="InterPro" id="IPR013566">
    <property type="entry name" value="EF_hand_assoc_1"/>
</dbReference>
<evidence type="ECO:0000259" key="16">
    <source>
        <dbReference type="PROSITE" id="PS51423"/>
    </source>
</evidence>
<dbReference type="InterPro" id="IPR021181">
    <property type="entry name" value="Miro"/>
</dbReference>
<evidence type="ECO:0000256" key="4">
    <source>
        <dbReference type="ARBA" id="ARBA00022723"/>
    </source>
</evidence>
<dbReference type="Gene3D" id="3.40.50.300">
    <property type="entry name" value="P-loop containing nucleotide triphosphate hydrolases"/>
    <property type="match status" value="1"/>
</dbReference>
<keyword evidence="18" id="KW-1185">Reference proteome</keyword>
<dbReference type="Proteomes" id="UP000030645">
    <property type="component" value="Unassembled WGS sequence"/>
</dbReference>
<dbReference type="AlphaFoldDB" id="W9QWV1"/>
<evidence type="ECO:0000313" key="17">
    <source>
        <dbReference type="EMBL" id="EXB56309.1"/>
    </source>
</evidence>
<evidence type="ECO:0000256" key="3">
    <source>
        <dbReference type="ARBA" id="ARBA00022692"/>
    </source>
</evidence>
<sequence length="600" mass="67983">MTIGSLNRSGRVRIVVAGDHGTRKTSLINTVAAKKYSVNVPALSPPTVVPEDSYPGRVPITMIDTSSLPQHIGNVAKELKRADTVVLTYACDQPQTLDRLSSFWLPQIRQLEVKVPVIVVGCKHDLRDENQQFNLEQVMSPIKQQFPVIETYIECSALSYFQVREVFISGRKRMLYPTDPILDQQLQVMKPRFERALTRIFALFDRDRDGTLSDTELSNYQANWSNTHLLPSEIVEAKRLVQKYCPEGVNDQGLNLEGFLTLHSIIISSKCFPTTWTVLRKAGYNNALELADELLPISPLKRTPNQCVELTNEAIDFLKRMFDIFDKDRDEALRPYELEELFSTAPESPFSKAPYKDVVEQNAIGGLSLDGFLSQWALMTLLDPAFSMKNLIYIGYSGDISSAIRVTRKRCLDRKKQESKRNVYQCFVFGPKKAGKSALLDSFLGSSDESSWKRATKLLVEVSSHGEDTGFKVPFLIVAAKYDSVSFGLAIQHHSTRVSQYLGVEAPIPICAKLGDLNNVFYKIISTAEHPHLSIPKTEAVRTRKQYDRPSIATREHYDRLSIVFDSGQKPDRYYYVNMITVIRIQLLVLQKSIRLRQSD</sequence>
<keyword evidence="4" id="KW-0479">Metal-binding</keyword>
<name>W9QWV1_9ROSA</name>
<keyword evidence="11 14" id="KW-0496">Mitochondrion</keyword>
<accession>W9QWV1</accession>
<dbReference type="GO" id="GO:0005525">
    <property type="term" value="F:GTP binding"/>
    <property type="evidence" value="ECO:0007669"/>
    <property type="project" value="UniProtKB-KW"/>
</dbReference>
<feature type="domain" description="EF-hand" evidence="15">
    <location>
        <begin position="313"/>
        <end position="348"/>
    </location>
</feature>
<keyword evidence="8 14" id="KW-0378">Hydrolase</keyword>
<keyword evidence="10" id="KW-1133">Transmembrane helix</keyword>
<evidence type="ECO:0000256" key="13">
    <source>
        <dbReference type="ARBA" id="ARBA00023136"/>
    </source>
</evidence>
<evidence type="ECO:0000256" key="12">
    <source>
        <dbReference type="ARBA" id="ARBA00023134"/>
    </source>
</evidence>
<protein>
    <recommendedName>
        <fullName evidence="14">Mitochondrial Rho GTPase</fullName>
        <ecNumber evidence="14">3.6.5.-</ecNumber>
    </recommendedName>
</protein>
<dbReference type="SMART" id="SM00054">
    <property type="entry name" value="EFh"/>
    <property type="match status" value="2"/>
</dbReference>
<dbReference type="EC" id="3.6.5.-" evidence="14"/>
<dbReference type="PROSITE" id="PS50222">
    <property type="entry name" value="EF_HAND_2"/>
    <property type="match status" value="2"/>
</dbReference>
<reference evidence="18" key="1">
    <citation type="submission" date="2013-01" db="EMBL/GenBank/DDBJ databases">
        <title>Draft Genome Sequence of a Mulberry Tree, Morus notabilis C.K. Schneid.</title>
        <authorList>
            <person name="He N."/>
            <person name="Zhao S."/>
        </authorList>
    </citation>
    <scope>NUCLEOTIDE SEQUENCE</scope>
</reference>
<keyword evidence="3" id="KW-0812">Transmembrane</keyword>
<dbReference type="PROSITE" id="PS00018">
    <property type="entry name" value="EF_HAND_1"/>
    <property type="match status" value="1"/>
</dbReference>
<dbReference type="Gene3D" id="1.10.238.10">
    <property type="entry name" value="EF-hand"/>
    <property type="match status" value="2"/>
</dbReference>
<organism evidence="17 18">
    <name type="scientific">Morus notabilis</name>
    <dbReference type="NCBI Taxonomy" id="981085"/>
    <lineage>
        <taxon>Eukaryota</taxon>
        <taxon>Viridiplantae</taxon>
        <taxon>Streptophyta</taxon>
        <taxon>Embryophyta</taxon>
        <taxon>Tracheophyta</taxon>
        <taxon>Spermatophyta</taxon>
        <taxon>Magnoliopsida</taxon>
        <taxon>eudicotyledons</taxon>
        <taxon>Gunneridae</taxon>
        <taxon>Pentapetalae</taxon>
        <taxon>rosids</taxon>
        <taxon>fabids</taxon>
        <taxon>Rosales</taxon>
        <taxon>Moraceae</taxon>
        <taxon>Moreae</taxon>
        <taxon>Morus</taxon>
    </lineage>
</organism>
<dbReference type="FunFam" id="1.10.238.10:FF:000011">
    <property type="entry name" value="Mitochondrial Rho GTPase"/>
    <property type="match status" value="1"/>
</dbReference>
<dbReference type="Pfam" id="PF00071">
    <property type="entry name" value="Ras"/>
    <property type="match status" value="1"/>
</dbReference>
<proteinExistence type="inferred from homology"/>
<dbReference type="SUPFAM" id="SSF47473">
    <property type="entry name" value="EF-hand"/>
    <property type="match status" value="1"/>
</dbReference>
<dbReference type="GO" id="GO:0005509">
    <property type="term" value="F:calcium ion binding"/>
    <property type="evidence" value="ECO:0007669"/>
    <property type="project" value="InterPro"/>
</dbReference>
<dbReference type="Pfam" id="PF08355">
    <property type="entry name" value="EF_assoc_1"/>
    <property type="match status" value="1"/>
</dbReference>
<dbReference type="GO" id="GO:0003924">
    <property type="term" value="F:GTPase activity"/>
    <property type="evidence" value="ECO:0007669"/>
    <property type="project" value="InterPro"/>
</dbReference>
<dbReference type="GO" id="GO:0007005">
    <property type="term" value="P:mitochondrion organization"/>
    <property type="evidence" value="ECO:0007669"/>
    <property type="project" value="InterPro"/>
</dbReference>
<dbReference type="GO" id="GO:0005741">
    <property type="term" value="C:mitochondrial outer membrane"/>
    <property type="evidence" value="ECO:0007669"/>
    <property type="project" value="UniProtKB-SubCell"/>
</dbReference>
<comment type="subcellular location">
    <subcellularLocation>
        <location evidence="1 14">Mitochondrion outer membrane</location>
        <topology evidence="1 14">Single-pass type IV membrane protein</topology>
    </subcellularLocation>
</comment>
<evidence type="ECO:0000256" key="8">
    <source>
        <dbReference type="ARBA" id="ARBA00022801"/>
    </source>
</evidence>
<evidence type="ECO:0000313" key="18">
    <source>
        <dbReference type="Proteomes" id="UP000030645"/>
    </source>
</evidence>
<evidence type="ECO:0000256" key="1">
    <source>
        <dbReference type="ARBA" id="ARBA00004200"/>
    </source>
</evidence>
<keyword evidence="9 14" id="KW-0106">Calcium</keyword>
<comment type="similarity">
    <text evidence="2 14">Belongs to the mitochondrial Rho GTPase family.</text>
</comment>
<feature type="domain" description="EF-hand" evidence="15">
    <location>
        <begin position="192"/>
        <end position="227"/>
    </location>
</feature>
<dbReference type="SUPFAM" id="SSF52540">
    <property type="entry name" value="P-loop containing nucleoside triphosphate hydrolases"/>
    <property type="match status" value="2"/>
</dbReference>
<keyword evidence="5" id="KW-0677">Repeat</keyword>
<keyword evidence="12 14" id="KW-0342">GTP-binding</keyword>
<dbReference type="InterPro" id="IPR013567">
    <property type="entry name" value="EF_hand_assoc_2"/>
</dbReference>
<dbReference type="eggNOG" id="KOG1707">
    <property type="taxonomic scope" value="Eukaryota"/>
</dbReference>
<evidence type="ECO:0000259" key="15">
    <source>
        <dbReference type="PROSITE" id="PS50222"/>
    </source>
</evidence>
<dbReference type="InterPro" id="IPR018247">
    <property type="entry name" value="EF_Hand_1_Ca_BS"/>
</dbReference>
<keyword evidence="7 14" id="KW-1000">Mitochondrion outer membrane</keyword>
<evidence type="ECO:0000256" key="5">
    <source>
        <dbReference type="ARBA" id="ARBA00022737"/>
    </source>
</evidence>
<dbReference type="PANTHER" id="PTHR46819">
    <property type="entry name" value="EF-HAND CALCIUM-BINDING DOMAIN-CONTAINING PROTEIN 7"/>
    <property type="match status" value="1"/>
</dbReference>
<evidence type="ECO:0000256" key="10">
    <source>
        <dbReference type="ARBA" id="ARBA00022989"/>
    </source>
</evidence>
<dbReference type="PIRSF" id="PIRSF037488">
    <property type="entry name" value="Mt_Rho_GTPase"/>
    <property type="match status" value="1"/>
</dbReference>
<dbReference type="PANTHER" id="PTHR46819:SF1">
    <property type="entry name" value="EF-HAND CALCIUM-BINDING DOMAIN-CONTAINING PROTEIN 7"/>
    <property type="match status" value="1"/>
</dbReference>
<dbReference type="InterPro" id="IPR002048">
    <property type="entry name" value="EF_hand_dom"/>
</dbReference>